<dbReference type="SUPFAM" id="SSF55781">
    <property type="entry name" value="GAF domain-like"/>
    <property type="match status" value="1"/>
</dbReference>
<dbReference type="InterPro" id="IPR043128">
    <property type="entry name" value="Rev_trsase/Diguanyl_cyclase"/>
</dbReference>
<dbReference type="InterPro" id="IPR029787">
    <property type="entry name" value="Nucleotide_cyclase"/>
</dbReference>
<dbReference type="Gene3D" id="3.30.450.20">
    <property type="entry name" value="PAS domain"/>
    <property type="match status" value="1"/>
</dbReference>
<dbReference type="NCBIfam" id="TIGR00254">
    <property type="entry name" value="GGDEF"/>
    <property type="match status" value="1"/>
</dbReference>
<proteinExistence type="predicted"/>
<dbReference type="PROSITE" id="PS50887">
    <property type="entry name" value="GGDEF"/>
    <property type="match status" value="1"/>
</dbReference>
<dbReference type="AlphaFoldDB" id="A0A1C3RDW8"/>
<evidence type="ECO:0000313" key="3">
    <source>
        <dbReference type="Proteomes" id="UP000231658"/>
    </source>
</evidence>
<dbReference type="PANTHER" id="PTHR44757:SF2">
    <property type="entry name" value="BIOFILM ARCHITECTURE MAINTENANCE PROTEIN MBAA"/>
    <property type="match status" value="1"/>
</dbReference>
<dbReference type="RefSeq" id="WP_069186169.1">
    <property type="nucleotide sequence ID" value="NZ_FLYE01000002.1"/>
</dbReference>
<dbReference type="STRING" id="1867952.MTBPR1_100096"/>
<evidence type="ECO:0000259" key="1">
    <source>
        <dbReference type="PROSITE" id="PS50887"/>
    </source>
</evidence>
<dbReference type="InterPro" id="IPR052155">
    <property type="entry name" value="Biofilm_reg_signaling"/>
</dbReference>
<keyword evidence="3" id="KW-1185">Reference proteome</keyword>
<dbReference type="Pfam" id="PF00990">
    <property type="entry name" value="GGDEF"/>
    <property type="match status" value="1"/>
</dbReference>
<dbReference type="SUPFAM" id="SSF55073">
    <property type="entry name" value="Nucleotide cyclase"/>
    <property type="match status" value="1"/>
</dbReference>
<feature type="domain" description="GGDEF" evidence="1">
    <location>
        <begin position="328"/>
        <end position="461"/>
    </location>
</feature>
<dbReference type="Gene3D" id="3.30.70.270">
    <property type="match status" value="1"/>
</dbReference>
<dbReference type="GO" id="GO:0052621">
    <property type="term" value="F:diguanylate cyclase activity"/>
    <property type="evidence" value="ECO:0007669"/>
    <property type="project" value="UniProtKB-EC"/>
</dbReference>
<sequence>MDAKKYKQLLEFQRSVSGKPEREIIQQGIELAVVLTDSEIGYIHFMNDDQETIELVTWSKKTLEYCEMAFARHYPVSEAGIWADTFRNREAVIHNDYQNMPDRKGYPEGHAHLVRHVGVPVIAGDMVCILMGVGNKVDEYGEEDVIAVQAVGDMIWQLVELRKKHVELENLQKKMHHAQKIARIASWVWDRDDDVIECEDSLFNILGLPLESKKPKTMSELMRLVCPGKHWDQHMETVHKTPFGKQFTCEVLHDDHNVKKRLLLMGDVQDRERGAGELVYGIVQDMSPADKMALDYWDARHDVLTKLGNRKYLHEIIGRTETRKRYQDRIAIHYIDLDYFKPVNDQLGHKVGDRVLQITAERMQAAVRYSDHVVRIGGDEFVVVQTNAQTKDHIESVAQKLIETISHPIAHEEEIIQIGASIGIEWSEGWHWNGDEILKRADKALYVSKEEGRGCYRFFDRSLLTEE</sequence>
<dbReference type="Pfam" id="PF13185">
    <property type="entry name" value="GAF_2"/>
    <property type="match status" value="1"/>
</dbReference>
<dbReference type="Proteomes" id="UP000231658">
    <property type="component" value="Unassembled WGS sequence"/>
</dbReference>
<dbReference type="InterPro" id="IPR035965">
    <property type="entry name" value="PAS-like_dom_sf"/>
</dbReference>
<dbReference type="OrthoDB" id="9812260at2"/>
<dbReference type="PANTHER" id="PTHR44757">
    <property type="entry name" value="DIGUANYLATE CYCLASE DGCP"/>
    <property type="match status" value="1"/>
</dbReference>
<dbReference type="InterPro" id="IPR029016">
    <property type="entry name" value="GAF-like_dom_sf"/>
</dbReference>
<dbReference type="InterPro" id="IPR003018">
    <property type="entry name" value="GAF"/>
</dbReference>
<protein>
    <submittedName>
        <fullName evidence="2">Putative Diguanylate cyclase</fullName>
        <ecNumber evidence="2">2.7.7.65</ecNumber>
    </submittedName>
</protein>
<dbReference type="EC" id="2.7.7.65" evidence="2"/>
<evidence type="ECO:0000313" key="2">
    <source>
        <dbReference type="EMBL" id="SCA55455.1"/>
    </source>
</evidence>
<keyword evidence="2" id="KW-0808">Transferase</keyword>
<name>A0A1C3RDW8_9PROT</name>
<gene>
    <name evidence="2" type="ORF">MTBPR1_100096</name>
</gene>
<accession>A0A1C3RDW8</accession>
<dbReference type="SUPFAM" id="SSF55785">
    <property type="entry name" value="PYP-like sensor domain (PAS domain)"/>
    <property type="match status" value="1"/>
</dbReference>
<dbReference type="Gene3D" id="3.30.450.40">
    <property type="match status" value="1"/>
</dbReference>
<reference evidence="2 3" key="1">
    <citation type="submission" date="2016-07" db="EMBL/GenBank/DDBJ databases">
        <authorList>
            <person name="Lefevre C.T."/>
        </authorList>
    </citation>
    <scope>NUCLEOTIDE SEQUENCE [LARGE SCALE GENOMIC DNA]</scope>
    <source>
        <strain evidence="2">PR1</strain>
    </source>
</reference>
<organism evidence="2 3">
    <name type="scientific">Candidatus Terasakiella magnetica</name>
    <dbReference type="NCBI Taxonomy" id="1867952"/>
    <lineage>
        <taxon>Bacteria</taxon>
        <taxon>Pseudomonadati</taxon>
        <taxon>Pseudomonadota</taxon>
        <taxon>Alphaproteobacteria</taxon>
        <taxon>Rhodospirillales</taxon>
        <taxon>Terasakiellaceae</taxon>
        <taxon>Terasakiella</taxon>
    </lineage>
</organism>
<dbReference type="SMART" id="SM00267">
    <property type="entry name" value="GGDEF"/>
    <property type="match status" value="1"/>
</dbReference>
<dbReference type="EMBL" id="FLYE01000002">
    <property type="protein sequence ID" value="SCA55455.1"/>
    <property type="molecule type" value="Genomic_DNA"/>
</dbReference>
<dbReference type="CDD" id="cd01949">
    <property type="entry name" value="GGDEF"/>
    <property type="match status" value="1"/>
</dbReference>
<dbReference type="InterPro" id="IPR000160">
    <property type="entry name" value="GGDEF_dom"/>
</dbReference>
<keyword evidence="2" id="KW-0548">Nucleotidyltransferase</keyword>